<keyword evidence="2" id="KW-0378">Hydrolase</keyword>
<dbReference type="GO" id="GO:0016787">
    <property type="term" value="F:hydrolase activity"/>
    <property type="evidence" value="ECO:0007669"/>
    <property type="project" value="UniProtKB-KW"/>
</dbReference>
<dbReference type="EMBL" id="JACXWD010000050">
    <property type="protein sequence ID" value="MBD3868943.1"/>
    <property type="molecule type" value="Genomic_DNA"/>
</dbReference>
<dbReference type="InterPro" id="IPR050571">
    <property type="entry name" value="Class-IV_PLP-Dep_Aminotrnsfr"/>
</dbReference>
<gene>
    <name evidence="2" type="ORF">IFK94_12515</name>
</gene>
<dbReference type="AlphaFoldDB" id="A0A8J6XW58"/>
<accession>A0A8J6XW58</accession>
<comment type="similarity">
    <text evidence="1">Belongs to the class-IV pyridoxal-phosphate-dependent aminotransferase family.</text>
</comment>
<dbReference type="PANTHER" id="PTHR42743:SF11">
    <property type="entry name" value="AMINODEOXYCHORISMATE LYASE"/>
    <property type="match status" value="1"/>
</dbReference>
<comment type="caution">
    <text evidence="2">The sequence shown here is derived from an EMBL/GenBank/DDBJ whole genome shotgun (WGS) entry which is preliminary data.</text>
</comment>
<organism evidence="2 3">
    <name type="scientific">Candidatus Polarisedimenticola svalbardensis</name>
    <dbReference type="NCBI Taxonomy" id="2886004"/>
    <lineage>
        <taxon>Bacteria</taxon>
        <taxon>Pseudomonadati</taxon>
        <taxon>Acidobacteriota</taxon>
        <taxon>Candidatus Polarisedimenticolia</taxon>
        <taxon>Candidatus Polarisedimenticolales</taxon>
        <taxon>Candidatus Polarisedimenticolaceae</taxon>
        <taxon>Candidatus Polarisedimenticola</taxon>
    </lineage>
</organism>
<dbReference type="Gene3D" id="3.40.50.300">
    <property type="entry name" value="P-loop containing nucleotide triphosphate hydrolases"/>
    <property type="match status" value="1"/>
</dbReference>
<sequence>MSSKRRIAVWSGPRNISTALMRSWENRADTVVCDEPLYAHYLMETGLLHPGREEVLASQERDWRKVAQALTGEIPAGKWYYYQKQMAHHLLPGIGREWLLKLTNVLLIRDPAEMLISLIKVTPNPTVSDTGFPQLVELYAWLRESTGVDPVVVDSRDVLCEPERHLRALCQALDVPFDLAMLAWPAGSRPTDGVWAKHWYGAVERSTAFVPYRPKTEPVPVELHQLLESCRSDYERLYACRLRSD</sequence>
<dbReference type="SUPFAM" id="SSF52540">
    <property type="entry name" value="P-loop containing nucleoside triphosphate hydrolases"/>
    <property type="match status" value="1"/>
</dbReference>
<dbReference type="Pfam" id="PF19798">
    <property type="entry name" value="Sulfotransfer_5"/>
    <property type="match status" value="1"/>
</dbReference>
<dbReference type="InterPro" id="IPR027417">
    <property type="entry name" value="P-loop_NTPase"/>
</dbReference>
<dbReference type="PANTHER" id="PTHR42743">
    <property type="entry name" value="AMINO-ACID AMINOTRANSFERASE"/>
    <property type="match status" value="1"/>
</dbReference>
<dbReference type="Proteomes" id="UP000648239">
    <property type="component" value="Unassembled WGS sequence"/>
</dbReference>
<dbReference type="GO" id="GO:0019752">
    <property type="term" value="P:carboxylic acid metabolic process"/>
    <property type="evidence" value="ECO:0007669"/>
    <property type="project" value="TreeGrafter"/>
</dbReference>
<name>A0A8J6XW58_9BACT</name>
<protein>
    <submittedName>
        <fullName evidence="2">HAD family hydrolase</fullName>
    </submittedName>
</protein>
<proteinExistence type="inferred from homology"/>
<evidence type="ECO:0000313" key="2">
    <source>
        <dbReference type="EMBL" id="MBD3868943.1"/>
    </source>
</evidence>
<evidence type="ECO:0000256" key="1">
    <source>
        <dbReference type="ARBA" id="ARBA00009320"/>
    </source>
</evidence>
<evidence type="ECO:0000313" key="3">
    <source>
        <dbReference type="Proteomes" id="UP000648239"/>
    </source>
</evidence>
<reference evidence="2 3" key="1">
    <citation type="submission" date="2020-08" db="EMBL/GenBank/DDBJ databases">
        <title>Acidobacteriota in marine sediments use diverse sulfur dissimilation pathways.</title>
        <authorList>
            <person name="Wasmund K."/>
        </authorList>
    </citation>
    <scope>NUCLEOTIDE SEQUENCE [LARGE SCALE GENOMIC DNA]</scope>
    <source>
        <strain evidence="2">MAG AM4</strain>
    </source>
</reference>